<evidence type="ECO:0000256" key="3">
    <source>
        <dbReference type="ARBA" id="ARBA00023235"/>
    </source>
</evidence>
<evidence type="ECO:0000256" key="4">
    <source>
        <dbReference type="ARBA" id="ARBA00023277"/>
    </source>
</evidence>
<dbReference type="Proteomes" id="UP001597221">
    <property type="component" value="Unassembled WGS sequence"/>
</dbReference>
<keyword evidence="7" id="KW-1185">Reference proteome</keyword>
<dbReference type="Gene3D" id="2.70.98.10">
    <property type="match status" value="1"/>
</dbReference>
<keyword evidence="3 5" id="KW-0413">Isomerase</keyword>
<dbReference type="PANTHER" id="PTHR10091">
    <property type="entry name" value="ALDOSE-1-EPIMERASE"/>
    <property type="match status" value="1"/>
</dbReference>
<dbReference type="RefSeq" id="WP_251512743.1">
    <property type="nucleotide sequence ID" value="NZ_JAMBON010000007.1"/>
</dbReference>
<sequence length="339" mass="38103">MKIEKETVFGNWEEYTLTNDQNMSVSVLNYGAIITKILVPDRNGKLENIVLSFKDYQDYKTNPNYFGAIIGRVAGRIQDASFDIAGTTFSLEANDGNHHLHGGSAGLHQIIWKVSPFETKDCIGLTLTHQSRDGDGGYPGNVDITVTYTLTNDNQLQLDYTAVTDKSTPIALTNHTYFNLCGNLRDTVQHHFLTMNSNSFVELDEELIPTGKIIDVEDSRFDFRNSRVLGESFTKELNGYDHYFIFDDTHSGEQVTLTEPTSGRVLKVYSNQPGMVLYTANDLNENIQLREAAGKKHLGVCFETQGSPASLHHAGFPSIILHPDETYRQHTLFEFLIHE</sequence>
<comment type="similarity">
    <text evidence="2 5">Belongs to the aldose epimerase family.</text>
</comment>
<dbReference type="InterPro" id="IPR011013">
    <property type="entry name" value="Gal_mutarotase_sf_dom"/>
</dbReference>
<evidence type="ECO:0000256" key="1">
    <source>
        <dbReference type="ARBA" id="ARBA00005028"/>
    </source>
</evidence>
<accession>A0ABW4HP45</accession>
<protein>
    <recommendedName>
        <fullName evidence="5">Aldose 1-epimerase</fullName>
        <ecNumber evidence="5">5.1.3.3</ecNumber>
    </recommendedName>
</protein>
<dbReference type="SUPFAM" id="SSF74650">
    <property type="entry name" value="Galactose mutarotase-like"/>
    <property type="match status" value="1"/>
</dbReference>
<dbReference type="GO" id="GO:0016853">
    <property type="term" value="F:isomerase activity"/>
    <property type="evidence" value="ECO:0007669"/>
    <property type="project" value="UniProtKB-KW"/>
</dbReference>
<dbReference type="InterPro" id="IPR015443">
    <property type="entry name" value="Aldose_1-epimerase"/>
</dbReference>
<dbReference type="PIRSF" id="PIRSF005096">
    <property type="entry name" value="GALM"/>
    <property type="match status" value="1"/>
</dbReference>
<dbReference type="EC" id="5.1.3.3" evidence="5"/>
<dbReference type="EMBL" id="JBHUDE010000007">
    <property type="protein sequence ID" value="MFD1606470.1"/>
    <property type="molecule type" value="Genomic_DNA"/>
</dbReference>
<gene>
    <name evidence="6" type="ORF">ACFSBH_02150</name>
</gene>
<dbReference type="InterPro" id="IPR008183">
    <property type="entry name" value="Aldose_1/G6P_1-epimerase"/>
</dbReference>
<evidence type="ECO:0000313" key="7">
    <source>
        <dbReference type="Proteomes" id="UP001597221"/>
    </source>
</evidence>
<dbReference type="InterPro" id="IPR047215">
    <property type="entry name" value="Galactose_mutarotase-like"/>
</dbReference>
<dbReference type="PANTHER" id="PTHR10091:SF0">
    <property type="entry name" value="GALACTOSE MUTAROTASE"/>
    <property type="match status" value="1"/>
</dbReference>
<evidence type="ECO:0000256" key="2">
    <source>
        <dbReference type="ARBA" id="ARBA00006206"/>
    </source>
</evidence>
<comment type="pathway">
    <text evidence="1 5">Carbohydrate metabolism; hexose metabolism.</text>
</comment>
<keyword evidence="4 5" id="KW-0119">Carbohydrate metabolism</keyword>
<dbReference type="CDD" id="cd09019">
    <property type="entry name" value="galactose_mutarotase_like"/>
    <property type="match status" value="1"/>
</dbReference>
<dbReference type="Pfam" id="PF01263">
    <property type="entry name" value="Aldose_epim"/>
    <property type="match status" value="1"/>
</dbReference>
<organism evidence="6 7">
    <name type="scientific">Oceanobacillus luteolus</name>
    <dbReference type="NCBI Taxonomy" id="1274358"/>
    <lineage>
        <taxon>Bacteria</taxon>
        <taxon>Bacillati</taxon>
        <taxon>Bacillota</taxon>
        <taxon>Bacilli</taxon>
        <taxon>Bacillales</taxon>
        <taxon>Bacillaceae</taxon>
        <taxon>Oceanobacillus</taxon>
    </lineage>
</organism>
<comment type="caution">
    <text evidence="6">The sequence shown here is derived from an EMBL/GenBank/DDBJ whole genome shotgun (WGS) entry which is preliminary data.</text>
</comment>
<reference evidence="7" key="1">
    <citation type="journal article" date="2019" name="Int. J. Syst. Evol. Microbiol.">
        <title>The Global Catalogue of Microorganisms (GCM) 10K type strain sequencing project: providing services to taxonomists for standard genome sequencing and annotation.</title>
        <authorList>
            <consortium name="The Broad Institute Genomics Platform"/>
            <consortium name="The Broad Institute Genome Sequencing Center for Infectious Disease"/>
            <person name="Wu L."/>
            <person name="Ma J."/>
        </authorList>
    </citation>
    <scope>NUCLEOTIDE SEQUENCE [LARGE SCALE GENOMIC DNA]</scope>
    <source>
        <strain evidence="7">CGMCC 1.12376</strain>
    </source>
</reference>
<name>A0ABW4HP45_9BACI</name>
<dbReference type="InterPro" id="IPR014718">
    <property type="entry name" value="GH-type_carb-bd"/>
</dbReference>
<evidence type="ECO:0000256" key="5">
    <source>
        <dbReference type="PIRNR" id="PIRNR005096"/>
    </source>
</evidence>
<evidence type="ECO:0000313" key="6">
    <source>
        <dbReference type="EMBL" id="MFD1606470.1"/>
    </source>
</evidence>
<proteinExistence type="inferred from homology"/>
<comment type="catalytic activity">
    <reaction evidence="5">
        <text>alpha-D-glucose = beta-D-glucose</text>
        <dbReference type="Rhea" id="RHEA:10264"/>
        <dbReference type="ChEBI" id="CHEBI:15903"/>
        <dbReference type="ChEBI" id="CHEBI:17925"/>
        <dbReference type="EC" id="5.1.3.3"/>
    </reaction>
</comment>
<dbReference type="NCBIfam" id="NF008277">
    <property type="entry name" value="PRK11055.1"/>
    <property type="match status" value="1"/>
</dbReference>